<comment type="caution">
    <text evidence="3">The sequence shown here is derived from an EMBL/GenBank/DDBJ whole genome shotgun (WGS) entry which is preliminary data.</text>
</comment>
<protein>
    <recommendedName>
        <fullName evidence="5">Secreted protein</fullName>
    </recommendedName>
</protein>
<evidence type="ECO:0000313" key="4">
    <source>
        <dbReference type="Proteomes" id="UP000050864"/>
    </source>
</evidence>
<dbReference type="AlphaFoldDB" id="A0A0R0BYS1"/>
<feature type="chain" id="PRO_5006393233" description="Secreted protein" evidence="2">
    <location>
        <begin position="20"/>
        <end position="154"/>
    </location>
</feature>
<feature type="signal peptide" evidence="2">
    <location>
        <begin position="1"/>
        <end position="19"/>
    </location>
</feature>
<organism evidence="3 4">
    <name type="scientific">Stenotrophomonas humi</name>
    <dbReference type="NCBI Taxonomy" id="405444"/>
    <lineage>
        <taxon>Bacteria</taxon>
        <taxon>Pseudomonadati</taxon>
        <taxon>Pseudomonadota</taxon>
        <taxon>Gammaproteobacteria</taxon>
        <taxon>Lysobacterales</taxon>
        <taxon>Lysobacteraceae</taxon>
        <taxon>Stenotrophomonas</taxon>
    </lineage>
</organism>
<evidence type="ECO:0008006" key="5">
    <source>
        <dbReference type="Google" id="ProtNLM"/>
    </source>
</evidence>
<dbReference type="Proteomes" id="UP000050864">
    <property type="component" value="Unassembled WGS sequence"/>
</dbReference>
<feature type="region of interest" description="Disordered" evidence="1">
    <location>
        <begin position="119"/>
        <end position="154"/>
    </location>
</feature>
<dbReference type="EMBL" id="LDJI01000033">
    <property type="protein sequence ID" value="KRG62342.1"/>
    <property type="molecule type" value="Genomic_DNA"/>
</dbReference>
<sequence length="154" mass="16992">MSRKLLLLVMLMAPGVVLAKPAELPFKAGESFQAQQQKVRADLLGGEVYSEISAEDRQRVVAALDRMSGLIGEGSAESLSPEHKTQVVNDQELVNTVLTKAREDSRLICRREKSLGSQMASSQCFTVAQRDRMRQDSRSRLQSMQSGKDVKVGN</sequence>
<reference evidence="3 4" key="1">
    <citation type="submission" date="2015-05" db="EMBL/GenBank/DDBJ databases">
        <title>Genome sequencing and analysis of members of genus Stenotrophomonas.</title>
        <authorList>
            <person name="Patil P.P."/>
            <person name="Midha S."/>
            <person name="Patil P.B."/>
        </authorList>
    </citation>
    <scope>NUCLEOTIDE SEQUENCE [LARGE SCALE GENOMIC DNA]</scope>
    <source>
        <strain evidence="3 4">DSM 18929</strain>
    </source>
</reference>
<name>A0A0R0BYS1_9GAMM</name>
<keyword evidence="4" id="KW-1185">Reference proteome</keyword>
<dbReference type="STRING" id="405444.ABB26_16730"/>
<feature type="compositionally biased region" description="Basic and acidic residues" evidence="1">
    <location>
        <begin position="129"/>
        <end position="139"/>
    </location>
</feature>
<evidence type="ECO:0000256" key="2">
    <source>
        <dbReference type="SAM" id="SignalP"/>
    </source>
</evidence>
<accession>A0A0R0BYS1</accession>
<proteinExistence type="predicted"/>
<dbReference type="PATRIC" id="fig|405444.3.peg.2599"/>
<evidence type="ECO:0000313" key="3">
    <source>
        <dbReference type="EMBL" id="KRG62342.1"/>
    </source>
</evidence>
<keyword evidence="2" id="KW-0732">Signal</keyword>
<gene>
    <name evidence="3" type="ORF">ABB26_16730</name>
</gene>
<evidence type="ECO:0000256" key="1">
    <source>
        <dbReference type="SAM" id="MobiDB-lite"/>
    </source>
</evidence>